<organism evidence="14 15">
    <name type="scientific">Smutsornis africanus</name>
    <name type="common">Double-banded courser</name>
    <name type="synonym">Rhinoptilus africanus</name>
    <dbReference type="NCBI Taxonomy" id="240209"/>
    <lineage>
        <taxon>Eukaryota</taxon>
        <taxon>Metazoa</taxon>
        <taxon>Chordata</taxon>
        <taxon>Craniata</taxon>
        <taxon>Vertebrata</taxon>
        <taxon>Euteleostomi</taxon>
        <taxon>Archelosauria</taxon>
        <taxon>Archosauria</taxon>
        <taxon>Dinosauria</taxon>
        <taxon>Saurischia</taxon>
        <taxon>Theropoda</taxon>
        <taxon>Coelurosauria</taxon>
        <taxon>Aves</taxon>
        <taxon>Neognathae</taxon>
        <taxon>Neoaves</taxon>
        <taxon>Charadriiformes</taxon>
        <taxon>Glareolidae</taxon>
        <taxon>Rhinoptilus</taxon>
    </lineage>
</organism>
<comment type="function">
    <text evidence="9">One gap junction consists of a cluster of closely packed pairs of transmembrane channels, the connexons, through which materials of low MW diffuse from one cell to a neighboring cell.</text>
</comment>
<evidence type="ECO:0000256" key="10">
    <source>
        <dbReference type="SAM" id="MobiDB-lite"/>
    </source>
</evidence>
<dbReference type="GO" id="GO:0005243">
    <property type="term" value="F:gap junction channel activity"/>
    <property type="evidence" value="ECO:0007669"/>
    <property type="project" value="TreeGrafter"/>
</dbReference>
<gene>
    <name evidence="14" type="primary">Gjd4</name>
    <name evidence="14" type="ORF">RHIAFR_R03743</name>
</gene>
<evidence type="ECO:0000256" key="2">
    <source>
        <dbReference type="ARBA" id="ARBA00004651"/>
    </source>
</evidence>
<dbReference type="PANTHER" id="PTHR11984">
    <property type="entry name" value="CONNEXIN"/>
    <property type="match status" value="1"/>
</dbReference>
<evidence type="ECO:0000259" key="13">
    <source>
        <dbReference type="SMART" id="SM01089"/>
    </source>
</evidence>
<feature type="transmembrane region" description="Helical" evidence="11">
    <location>
        <begin position="192"/>
        <end position="213"/>
    </location>
</feature>
<feature type="domain" description="Connexin cysteine-rich" evidence="13">
    <location>
        <begin position="146"/>
        <end position="212"/>
    </location>
</feature>
<dbReference type="AlphaFoldDB" id="A0A7L1IYS6"/>
<feature type="non-terminal residue" evidence="14">
    <location>
        <position position="1"/>
    </location>
</feature>
<feature type="transmembrane region" description="Helical" evidence="11">
    <location>
        <begin position="7"/>
        <end position="27"/>
    </location>
</feature>
<feature type="compositionally biased region" description="Polar residues" evidence="10">
    <location>
        <begin position="244"/>
        <end position="267"/>
    </location>
</feature>
<comment type="subcellular location">
    <subcellularLocation>
        <location evidence="1">Cell junction</location>
        <location evidence="1">Gap junction</location>
    </subcellularLocation>
    <subcellularLocation>
        <location evidence="2 9">Cell membrane</location>
        <topology evidence="2 9">Multi-pass membrane protein</topology>
    </subcellularLocation>
</comment>
<evidence type="ECO:0000256" key="4">
    <source>
        <dbReference type="ARBA" id="ARBA00022692"/>
    </source>
</evidence>
<proteinExistence type="inferred from homology"/>
<comment type="similarity">
    <text evidence="9">Belongs to the connexin family.</text>
</comment>
<evidence type="ECO:0000256" key="1">
    <source>
        <dbReference type="ARBA" id="ARBA00004610"/>
    </source>
</evidence>
<feature type="transmembrane region" description="Helical" evidence="11">
    <location>
        <begin position="59"/>
        <end position="79"/>
    </location>
</feature>
<keyword evidence="6" id="KW-0965">Cell junction</keyword>
<keyword evidence="5 9" id="KW-0303">Gap junction</keyword>
<dbReference type="GO" id="GO:0005922">
    <property type="term" value="C:connexin complex"/>
    <property type="evidence" value="ECO:0007669"/>
    <property type="project" value="InterPro"/>
</dbReference>
<evidence type="ECO:0000313" key="15">
    <source>
        <dbReference type="Proteomes" id="UP000525158"/>
    </source>
</evidence>
<keyword evidence="7 11" id="KW-1133">Transmembrane helix</keyword>
<feature type="domain" description="Connexin N-terminal" evidence="12">
    <location>
        <begin position="25"/>
        <end position="58"/>
    </location>
</feature>
<evidence type="ECO:0000259" key="12">
    <source>
        <dbReference type="SMART" id="SM00037"/>
    </source>
</evidence>
<evidence type="ECO:0000256" key="11">
    <source>
        <dbReference type="SAM" id="Phobius"/>
    </source>
</evidence>
<dbReference type="PANTHER" id="PTHR11984:SF3">
    <property type="entry name" value="GAP JUNCTION DELTA-4 PROTEIN"/>
    <property type="match status" value="1"/>
</dbReference>
<evidence type="ECO:0000256" key="8">
    <source>
        <dbReference type="ARBA" id="ARBA00023136"/>
    </source>
</evidence>
<dbReference type="InterPro" id="IPR000500">
    <property type="entry name" value="Connexin"/>
</dbReference>
<feature type="non-terminal residue" evidence="14">
    <location>
        <position position="364"/>
    </location>
</feature>
<dbReference type="Gene3D" id="1.20.1440.80">
    <property type="entry name" value="Gap junction channel protein cysteine-rich domain"/>
    <property type="match status" value="1"/>
</dbReference>
<keyword evidence="15" id="KW-1185">Reference proteome</keyword>
<name>A0A7L1IYS6_SMUAF</name>
<dbReference type="SMART" id="SM00037">
    <property type="entry name" value="CNX"/>
    <property type="match status" value="1"/>
</dbReference>
<feature type="transmembrane region" description="Helical" evidence="11">
    <location>
        <begin position="140"/>
        <end position="162"/>
    </location>
</feature>
<dbReference type="EMBL" id="VXBO01010024">
    <property type="protein sequence ID" value="NXN43524.1"/>
    <property type="molecule type" value="Genomic_DNA"/>
</dbReference>
<evidence type="ECO:0000256" key="6">
    <source>
        <dbReference type="ARBA" id="ARBA00022949"/>
    </source>
</evidence>
<evidence type="ECO:0000256" key="5">
    <source>
        <dbReference type="ARBA" id="ARBA00022868"/>
    </source>
</evidence>
<dbReference type="Pfam" id="PF00029">
    <property type="entry name" value="Connexin"/>
    <property type="match status" value="1"/>
</dbReference>
<dbReference type="Proteomes" id="UP000525158">
    <property type="component" value="Unassembled WGS sequence"/>
</dbReference>
<dbReference type="InterPro" id="IPR013092">
    <property type="entry name" value="Connexin_N"/>
</dbReference>
<comment type="caution">
    <text evidence="14">The sequence shown here is derived from an EMBL/GenBank/DDBJ whole genome shotgun (WGS) entry which is preliminary data.</text>
</comment>
<dbReference type="InterPro" id="IPR017990">
    <property type="entry name" value="Connexin_CS"/>
</dbReference>
<dbReference type="GO" id="GO:0007267">
    <property type="term" value="P:cell-cell signaling"/>
    <property type="evidence" value="ECO:0007669"/>
    <property type="project" value="TreeGrafter"/>
</dbReference>
<evidence type="ECO:0000313" key="14">
    <source>
        <dbReference type="EMBL" id="NXN43524.1"/>
    </source>
</evidence>
<evidence type="ECO:0000256" key="9">
    <source>
        <dbReference type="RuleBase" id="RU000630"/>
    </source>
</evidence>
<keyword evidence="4 9" id="KW-0812">Transmembrane</keyword>
<sequence length="364" mass="40684">SLLGKVWLMIVILLRMAVVVLAGYPLYQDEQERFVCNTLQPGCSNVCYDLFSPVSHFRFWLIQTVSILLPYAAFSIYVLHKVAMYIVRMHCLVHRCKRNKGLSSPKNPKELCRNAAVNRLDHGADNLSILNFSGAYTVHLFFRTLLEAAFAAVQYFLFGFFVPERFSCYHSPCTSAVDCYISRPTEKSIMMIFIWGVSSLSFLLSLADLVCALQRLTARNQKKKMLANLHIENECISDLLAVQPGSSSPPQNQDCPVSNSSHTSDGSCSLLSEEEEEAVLHPEVVFQQTASTNLNSNSNKPRTSGDLAVKQDNTEEPLCAGDHQGATCRQVTPSLQQDFAKDTALTLRPQINTSCLRSKKSEWV</sequence>
<keyword evidence="8 11" id="KW-0472">Membrane</keyword>
<feature type="region of interest" description="Disordered" evidence="10">
    <location>
        <begin position="244"/>
        <end position="272"/>
    </location>
</feature>
<dbReference type="PRINTS" id="PR00206">
    <property type="entry name" value="CONNEXIN"/>
</dbReference>
<evidence type="ECO:0000256" key="3">
    <source>
        <dbReference type="ARBA" id="ARBA00022475"/>
    </source>
</evidence>
<keyword evidence="3" id="KW-1003">Cell membrane</keyword>
<dbReference type="PROSITE" id="PS00408">
    <property type="entry name" value="CONNEXINS_2"/>
    <property type="match status" value="1"/>
</dbReference>
<dbReference type="PROSITE" id="PS00407">
    <property type="entry name" value="CONNEXINS_1"/>
    <property type="match status" value="1"/>
</dbReference>
<evidence type="ECO:0000256" key="7">
    <source>
        <dbReference type="ARBA" id="ARBA00022989"/>
    </source>
</evidence>
<dbReference type="SMART" id="SM01089">
    <property type="entry name" value="Connexin_CCC"/>
    <property type="match status" value="1"/>
</dbReference>
<dbReference type="InterPro" id="IPR038359">
    <property type="entry name" value="Connexin_N_sf"/>
</dbReference>
<dbReference type="InterPro" id="IPR019570">
    <property type="entry name" value="Connexin_CCC"/>
</dbReference>
<comment type="subunit">
    <text evidence="9">A connexon is composed of a hexamer of connexins.</text>
</comment>
<accession>A0A7L1IYS6</accession>
<reference evidence="14 15" key="1">
    <citation type="submission" date="2019-09" db="EMBL/GenBank/DDBJ databases">
        <title>Bird 10,000 Genomes (B10K) Project - Family phase.</title>
        <authorList>
            <person name="Zhang G."/>
        </authorList>
    </citation>
    <scope>NUCLEOTIDE SEQUENCE [LARGE SCALE GENOMIC DNA]</scope>
    <source>
        <strain evidence="14">B10K-DU-002-36</strain>
        <tissue evidence="14">Muscle</tissue>
    </source>
</reference>
<protein>
    <recommendedName>
        <fullName evidence="9">Gap junction protein</fullName>
    </recommendedName>
</protein>